<dbReference type="InterPro" id="IPR025455">
    <property type="entry name" value="DUF4276"/>
</dbReference>
<dbReference type="AlphaFoldDB" id="A0A5B9WF12"/>
<dbReference type="Pfam" id="PF14103">
    <property type="entry name" value="DUF4276"/>
    <property type="match status" value="1"/>
</dbReference>
<dbReference type="Proteomes" id="UP000324233">
    <property type="component" value="Chromosome"/>
</dbReference>
<proteinExistence type="predicted"/>
<dbReference type="RefSeq" id="WP_148598515.1">
    <property type="nucleotide sequence ID" value="NZ_CP042997.1"/>
</dbReference>
<protein>
    <recommendedName>
        <fullName evidence="3">DUF4276 domain-containing protein</fullName>
    </recommendedName>
</protein>
<dbReference type="EMBL" id="CP042997">
    <property type="protein sequence ID" value="QEH39172.1"/>
    <property type="molecule type" value="Genomic_DNA"/>
</dbReference>
<reference evidence="1 2" key="1">
    <citation type="submission" date="2019-08" db="EMBL/GenBank/DDBJ databases">
        <title>Deep-cultivation of Planctomycetes and their phenomic and genomic characterization uncovers novel biology.</title>
        <authorList>
            <person name="Wiegand S."/>
            <person name="Jogler M."/>
            <person name="Boedeker C."/>
            <person name="Pinto D."/>
            <person name="Vollmers J."/>
            <person name="Rivas-Marin E."/>
            <person name="Kohn T."/>
            <person name="Peeters S.H."/>
            <person name="Heuer A."/>
            <person name="Rast P."/>
            <person name="Oberbeckmann S."/>
            <person name="Bunk B."/>
            <person name="Jeske O."/>
            <person name="Meyerdierks A."/>
            <person name="Storesund J.E."/>
            <person name="Kallscheuer N."/>
            <person name="Luecker S."/>
            <person name="Lage O.M."/>
            <person name="Pohl T."/>
            <person name="Merkel B.J."/>
            <person name="Hornburger P."/>
            <person name="Mueller R.-W."/>
            <person name="Bruemmer F."/>
            <person name="Labrenz M."/>
            <person name="Spormann A.M."/>
            <person name="Op den Camp H."/>
            <person name="Overmann J."/>
            <person name="Amann R."/>
            <person name="Jetten M.S.M."/>
            <person name="Mascher T."/>
            <person name="Medema M.H."/>
            <person name="Devos D.P."/>
            <person name="Kaster A.-K."/>
            <person name="Ovreas L."/>
            <person name="Rohde M."/>
            <person name="Galperin M.Y."/>
            <person name="Jogler C."/>
        </authorList>
    </citation>
    <scope>NUCLEOTIDE SEQUENCE [LARGE SCALE GENOMIC DNA]</scope>
    <source>
        <strain evidence="1 2">OJF2</strain>
    </source>
</reference>
<dbReference type="OrthoDB" id="7596770at2"/>
<evidence type="ECO:0000313" key="2">
    <source>
        <dbReference type="Proteomes" id="UP000324233"/>
    </source>
</evidence>
<sequence>MAMFAVLAEDRSDVDSLVVLIKRIRGVENATILKKGFSGCGELCRKAGSHVRDFAEKGATHFIVCHDSDGNPPAEVRKKVRESIAARTAVPEDCCIVVPVQELEAWIIADEEAIKKAIPSLSIKPVARPETVPSPKEWLVDESRRGRSRPLYVPTIHNAKVAAHLDLKKVEKKCPSFSDLVAFVGGTS</sequence>
<keyword evidence="2" id="KW-1185">Reference proteome</keyword>
<organism evidence="1 2">
    <name type="scientific">Aquisphaera giovannonii</name>
    <dbReference type="NCBI Taxonomy" id="406548"/>
    <lineage>
        <taxon>Bacteria</taxon>
        <taxon>Pseudomonadati</taxon>
        <taxon>Planctomycetota</taxon>
        <taxon>Planctomycetia</taxon>
        <taxon>Isosphaerales</taxon>
        <taxon>Isosphaeraceae</taxon>
        <taxon>Aquisphaera</taxon>
    </lineage>
</organism>
<evidence type="ECO:0000313" key="1">
    <source>
        <dbReference type="EMBL" id="QEH39172.1"/>
    </source>
</evidence>
<accession>A0A5B9WF12</accession>
<gene>
    <name evidence="1" type="ORF">OJF2_77840</name>
</gene>
<dbReference type="KEGG" id="agv:OJF2_77840"/>
<name>A0A5B9WF12_9BACT</name>
<evidence type="ECO:0008006" key="3">
    <source>
        <dbReference type="Google" id="ProtNLM"/>
    </source>
</evidence>